<dbReference type="PANTHER" id="PTHR43360:SF1">
    <property type="entry name" value="CARBOXYSOME ASSEMBLY PROTEIN CCMM"/>
    <property type="match status" value="1"/>
</dbReference>
<dbReference type="PANTHER" id="PTHR43360">
    <property type="entry name" value="CARBON DIOXIDE CONCENTRATING MECHANISM PROTEIN CCMM"/>
    <property type="match status" value="1"/>
</dbReference>
<dbReference type="Gene3D" id="2.160.10.10">
    <property type="entry name" value="Hexapeptide repeat proteins"/>
    <property type="match status" value="1"/>
</dbReference>
<dbReference type="InterPro" id="IPR052265">
    <property type="entry name" value="Gamma-CA"/>
</dbReference>
<gene>
    <name evidence="2" type="ordered locus">Arcve_1406</name>
</gene>
<dbReference type="InterPro" id="IPR047223">
    <property type="entry name" value="CA_gamma_LbH"/>
</dbReference>
<dbReference type="EMBL" id="CP002588">
    <property type="protein sequence ID" value="AEA47410.1"/>
    <property type="molecule type" value="Genomic_DNA"/>
</dbReference>
<dbReference type="GeneID" id="10394529"/>
<dbReference type="GO" id="GO:0004089">
    <property type="term" value="F:carbonate dehydratase activity"/>
    <property type="evidence" value="ECO:0007669"/>
    <property type="project" value="UniProtKB-EC"/>
</dbReference>
<dbReference type="SUPFAM" id="SSF51161">
    <property type="entry name" value="Trimeric LpxA-like enzymes"/>
    <property type="match status" value="1"/>
</dbReference>
<evidence type="ECO:0000313" key="2">
    <source>
        <dbReference type="EMBL" id="AEA47410.1"/>
    </source>
</evidence>
<dbReference type="KEGG" id="ave:Arcve_1406"/>
<dbReference type="Proteomes" id="UP000008136">
    <property type="component" value="Chromosome"/>
</dbReference>
<dbReference type="STRING" id="693661.Arcve_1406"/>
<proteinExistence type="inferred from homology"/>
<evidence type="ECO:0000313" key="3">
    <source>
        <dbReference type="Proteomes" id="UP000008136"/>
    </source>
</evidence>
<comment type="similarity">
    <text evidence="1">Belongs to the gamma-class carbonic anhydrase family.</text>
</comment>
<dbReference type="PROSITE" id="PS51257">
    <property type="entry name" value="PROKAR_LIPOPROTEIN"/>
    <property type="match status" value="1"/>
</dbReference>
<dbReference type="OrthoDB" id="10940at2157"/>
<dbReference type="eggNOG" id="arCOG01849">
    <property type="taxonomic scope" value="Archaea"/>
</dbReference>
<evidence type="ECO:0000256" key="1">
    <source>
        <dbReference type="ARBA" id="ARBA00023595"/>
    </source>
</evidence>
<dbReference type="RefSeq" id="WP_013684071.1">
    <property type="nucleotide sequence ID" value="NC_015320.1"/>
</dbReference>
<dbReference type="InterPro" id="IPR011004">
    <property type="entry name" value="Trimer_LpxA-like_sf"/>
</dbReference>
<dbReference type="AlphaFoldDB" id="F2KNT3"/>
<keyword evidence="3" id="KW-1185">Reference proteome</keyword>
<sequence>MRWAIILTTVLFAALLLGCAAEKGAIEPLETPEEKASNIHANPITEWNDEQTMPDIDPTAFVHPYATVIGDVHIGKYVCISPHASVRGDEGMPIYVGDYSNIQDCVVIHALETRDAEGNPIEKNLVVGDDGKKYAVYIADHVSLAHQSQVHGPAYVGSGTFIGMQALVFKAKVGKNCVIEPGAKVIGVTIPDGRYVPAGMAVTNQSVADNLPEITEDYPFKHTNEAVVHVNIELAKGYNAMFGGESTEGTEGEGGH</sequence>
<dbReference type="CDD" id="cd00710">
    <property type="entry name" value="LbH_gamma_CA"/>
    <property type="match status" value="1"/>
</dbReference>
<dbReference type="EC" id="4.2.1.1" evidence="2"/>
<keyword evidence="2" id="KW-0456">Lyase</keyword>
<reference evidence="2 3" key="1">
    <citation type="submission" date="2011-03" db="EMBL/GenBank/DDBJ databases">
        <title>The complete genome of Archaeoglobus veneficus SNP6.</title>
        <authorList>
            <consortium name="US DOE Joint Genome Institute (JGI-PGF)"/>
            <person name="Lucas S."/>
            <person name="Copeland A."/>
            <person name="Lapidus A."/>
            <person name="Bruce D."/>
            <person name="Goodwin L."/>
            <person name="Pitluck S."/>
            <person name="Kyrpides N."/>
            <person name="Mavromatis K."/>
            <person name="Pagani I."/>
            <person name="Ivanova N."/>
            <person name="Mikhailova N."/>
            <person name="Lu M."/>
            <person name="Detter J.C."/>
            <person name="Tapia R."/>
            <person name="Han C."/>
            <person name="Land M."/>
            <person name="Hauser L."/>
            <person name="Markowitz V."/>
            <person name="Cheng J.-F."/>
            <person name="Hugenholtz P."/>
            <person name="Woyke T."/>
            <person name="Wu D."/>
            <person name="Spring S."/>
            <person name="Brambilla E."/>
            <person name="Klenk H.-P."/>
            <person name="Eisen J.A."/>
        </authorList>
    </citation>
    <scope>NUCLEOTIDE SEQUENCE [LARGE SCALE GENOMIC DNA]</scope>
    <source>
        <strain>SNP6</strain>
    </source>
</reference>
<accession>F2KNT3</accession>
<organism evidence="2 3">
    <name type="scientific">Archaeoglobus veneficus (strain DSM 11195 / SNP6)</name>
    <dbReference type="NCBI Taxonomy" id="693661"/>
    <lineage>
        <taxon>Archaea</taxon>
        <taxon>Methanobacteriati</taxon>
        <taxon>Methanobacteriota</taxon>
        <taxon>Archaeoglobi</taxon>
        <taxon>Archaeoglobales</taxon>
        <taxon>Archaeoglobaceae</taxon>
        <taxon>Archaeoglobus</taxon>
    </lineage>
</organism>
<dbReference type="HOGENOM" id="CLU_064827_3_0_2"/>
<name>F2KNT3_ARCVS</name>
<protein>
    <submittedName>
        <fullName evidence="2">Carbonate dehydratase</fullName>
        <ecNumber evidence="2">4.2.1.1</ecNumber>
    </submittedName>
</protein>